<evidence type="ECO:0000313" key="2">
    <source>
        <dbReference type="EMBL" id="BBT38456.1"/>
    </source>
</evidence>
<protein>
    <submittedName>
        <fullName evidence="2">Uncharacterized protein</fullName>
    </submittedName>
</protein>
<name>A0A6S5TMS8_PSEPU</name>
<dbReference type="AlphaFoldDB" id="A0A6S5TMS8"/>
<feature type="region of interest" description="Disordered" evidence="1">
    <location>
        <begin position="101"/>
        <end position="132"/>
    </location>
</feature>
<dbReference type="EMBL" id="AP022227">
    <property type="protein sequence ID" value="BBT38456.1"/>
    <property type="molecule type" value="Genomic_DNA"/>
</dbReference>
<proteinExistence type="predicted"/>
<reference evidence="2 3" key="1">
    <citation type="submission" date="2019-12" db="EMBL/GenBank/DDBJ databases">
        <title>complete genome sequences of Pseudomonas putida str. WP8-W18-CRE-01 isolated from wastewater treatment plant effluent.</title>
        <authorList>
            <person name="Sekizuka T."/>
            <person name="Itokawa K."/>
            <person name="Yatsu K."/>
            <person name="Inamine Y."/>
            <person name="Kuroda M."/>
        </authorList>
    </citation>
    <scope>NUCLEOTIDE SEQUENCE [LARGE SCALE GENOMIC DNA]</scope>
    <source>
        <strain evidence="2 3">WP8-W18-CRE-01</strain>
    </source>
</reference>
<dbReference type="Proteomes" id="UP000515680">
    <property type="component" value="Chromosome"/>
</dbReference>
<gene>
    <name evidence="2" type="ORF">WP8W18C01_07970</name>
</gene>
<evidence type="ECO:0000313" key="3">
    <source>
        <dbReference type="Proteomes" id="UP000515680"/>
    </source>
</evidence>
<evidence type="ECO:0000256" key="1">
    <source>
        <dbReference type="SAM" id="MobiDB-lite"/>
    </source>
</evidence>
<sequence>MKRFIQGVHRGQSTLLPESLDDYVADTNPVRVVDVFVDATSLLDEKIKGAGCIGNPGAKHGALPADPEVSCKGVEPCVRAGININILTYMNIENSLPITALETPGGSPMKDSSDTHPNHLPDSSYGLFIDNQ</sequence>
<organism evidence="2 3">
    <name type="scientific">Pseudomonas putida</name>
    <name type="common">Arthrobacter siderocapsulatus</name>
    <dbReference type="NCBI Taxonomy" id="303"/>
    <lineage>
        <taxon>Bacteria</taxon>
        <taxon>Pseudomonadati</taxon>
        <taxon>Pseudomonadota</taxon>
        <taxon>Gammaproteobacteria</taxon>
        <taxon>Pseudomonadales</taxon>
        <taxon>Pseudomonadaceae</taxon>
        <taxon>Pseudomonas</taxon>
    </lineage>
</organism>
<accession>A0A6S5TMS8</accession>